<evidence type="ECO:0000256" key="5">
    <source>
        <dbReference type="ARBA" id="ARBA00022833"/>
    </source>
</evidence>
<organism evidence="7 8">
    <name type="scientific">Rhodospirillum rubrum (strain ATCC 11170 / ATH 1.1.1 / DSM 467 / LMG 4362 / NCIMB 8255 / S1)</name>
    <dbReference type="NCBI Taxonomy" id="269796"/>
    <lineage>
        <taxon>Bacteria</taxon>
        <taxon>Pseudomonadati</taxon>
        <taxon>Pseudomonadota</taxon>
        <taxon>Alphaproteobacteria</taxon>
        <taxon>Rhodospirillales</taxon>
        <taxon>Rhodospirillaceae</taxon>
        <taxon>Rhodospirillum</taxon>
    </lineage>
</organism>
<dbReference type="Gene3D" id="3.40.800.20">
    <property type="entry name" value="Histone deacetylase domain"/>
    <property type="match status" value="1"/>
</dbReference>
<dbReference type="InterPro" id="IPR000286">
    <property type="entry name" value="HDACs"/>
</dbReference>
<dbReference type="PRINTS" id="PR01270">
    <property type="entry name" value="HDASUPER"/>
</dbReference>
<dbReference type="GO" id="GO:0046872">
    <property type="term" value="F:metal ion binding"/>
    <property type="evidence" value="ECO:0007669"/>
    <property type="project" value="UniProtKB-KW"/>
</dbReference>
<dbReference type="SUPFAM" id="SSF52768">
    <property type="entry name" value="Arginase/deacetylase"/>
    <property type="match status" value="1"/>
</dbReference>
<evidence type="ECO:0000256" key="3">
    <source>
        <dbReference type="ARBA" id="ARBA00022723"/>
    </source>
</evidence>
<dbReference type="EMBL" id="CP000230">
    <property type="protein sequence ID" value="ABC21977.1"/>
    <property type="molecule type" value="Genomic_DNA"/>
</dbReference>
<dbReference type="PATRIC" id="fig|269796.9.peg.1239"/>
<gene>
    <name evidence="7" type="ordered locus">Rru_A1176</name>
</gene>
<keyword evidence="5" id="KW-0862">Zinc</keyword>
<dbReference type="CDD" id="cd10001">
    <property type="entry name" value="HDAC_classII_APAH"/>
    <property type="match status" value="1"/>
</dbReference>
<evidence type="ECO:0000256" key="1">
    <source>
        <dbReference type="ARBA" id="ARBA00001947"/>
    </source>
</evidence>
<dbReference type="GO" id="GO:0040029">
    <property type="term" value="P:epigenetic regulation of gene expression"/>
    <property type="evidence" value="ECO:0007669"/>
    <property type="project" value="TreeGrafter"/>
</dbReference>
<evidence type="ECO:0000313" key="8">
    <source>
        <dbReference type="Proteomes" id="UP000001929"/>
    </source>
</evidence>
<dbReference type="Proteomes" id="UP000001929">
    <property type="component" value="Chromosome"/>
</dbReference>
<evidence type="ECO:0000313" key="7">
    <source>
        <dbReference type="EMBL" id="ABC21977.1"/>
    </source>
</evidence>
<proteinExistence type="inferred from homology"/>
<dbReference type="PANTHER" id="PTHR10625:SF17">
    <property type="entry name" value="HISTONE DEACETYLASE 8"/>
    <property type="match status" value="1"/>
</dbReference>
<dbReference type="RefSeq" id="WP_011388931.1">
    <property type="nucleotide sequence ID" value="NC_007643.1"/>
</dbReference>
<dbReference type="HOGENOM" id="CLU_007727_8_3_5"/>
<keyword evidence="8" id="KW-1185">Reference proteome</keyword>
<protein>
    <submittedName>
        <fullName evidence="7">Histone deacetylase superfamily</fullName>
    </submittedName>
</protein>
<name>Q2RV68_RHORT</name>
<comment type="cofactor">
    <cofactor evidence="1">
        <name>Zn(2+)</name>
        <dbReference type="ChEBI" id="CHEBI:29105"/>
    </cofactor>
</comment>
<dbReference type="GO" id="GO:0004407">
    <property type="term" value="F:histone deacetylase activity"/>
    <property type="evidence" value="ECO:0007669"/>
    <property type="project" value="TreeGrafter"/>
</dbReference>
<dbReference type="KEGG" id="rru:Rru_A1176"/>
<sequence length="342" mass="35771">MRVFFSPRQLAHAPASEFSRGEMIAFRECPVRAQSILAALAAAGFPAPSQPVDPGLAPVLAIHDGEYVEFLRTAWTRWRAGGATVAAYPTAWPVPGIGERRPDTVEGLLGWYIFDSGTPIVAETWDAVKAGADTAHAGALAVATGAHSAFALCRPPGHHAARALAGGYCYLNNAAIAAQTLRDQGAGRVAILDVDYHHGNGTQEIFYERGDVLFVSLHADPAFGYPYYTGYGDQSGRGAGEGTTLNLPLAAGTTEAEWLAALEHGLARLGEFAPDAVVVSLGVDTWAGDPLSHFKVSARAFPALGARLAGLGLPTLFVMEGGYATAELGKNVVGVLSGFEDA</sequence>
<dbReference type="eggNOG" id="COG0123">
    <property type="taxonomic scope" value="Bacteria"/>
</dbReference>
<dbReference type="PANTHER" id="PTHR10625">
    <property type="entry name" value="HISTONE DEACETYLASE HDAC1-RELATED"/>
    <property type="match status" value="1"/>
</dbReference>
<dbReference type="Pfam" id="PF00850">
    <property type="entry name" value="Hist_deacetyl"/>
    <property type="match status" value="1"/>
</dbReference>
<dbReference type="EnsemblBacteria" id="ABC21977">
    <property type="protein sequence ID" value="ABC21977"/>
    <property type="gene ID" value="Rru_A1176"/>
</dbReference>
<evidence type="ECO:0000256" key="2">
    <source>
        <dbReference type="ARBA" id="ARBA00005947"/>
    </source>
</evidence>
<dbReference type="PhylomeDB" id="Q2RV68"/>
<keyword evidence="4" id="KW-0378">Hydrolase</keyword>
<dbReference type="InterPro" id="IPR037138">
    <property type="entry name" value="His_deacetylse_dom_sf"/>
</dbReference>
<evidence type="ECO:0000259" key="6">
    <source>
        <dbReference type="Pfam" id="PF00850"/>
    </source>
</evidence>
<keyword evidence="3" id="KW-0479">Metal-binding</keyword>
<dbReference type="InterPro" id="IPR023696">
    <property type="entry name" value="Ureohydrolase_dom_sf"/>
</dbReference>
<accession>Q2RV68</accession>
<dbReference type="GO" id="GO:0016787">
    <property type="term" value="F:hydrolase activity"/>
    <property type="evidence" value="ECO:0007669"/>
    <property type="project" value="UniProtKB-KW"/>
</dbReference>
<feature type="domain" description="Histone deacetylase" evidence="6">
    <location>
        <begin position="28"/>
        <end position="336"/>
    </location>
</feature>
<reference evidence="7 8" key="1">
    <citation type="journal article" date="2011" name="Stand. Genomic Sci.">
        <title>Complete genome sequence of Rhodospirillum rubrum type strain (S1).</title>
        <authorList>
            <person name="Munk A.C."/>
            <person name="Copeland A."/>
            <person name="Lucas S."/>
            <person name="Lapidus A."/>
            <person name="Del Rio T.G."/>
            <person name="Barry K."/>
            <person name="Detter J.C."/>
            <person name="Hammon N."/>
            <person name="Israni S."/>
            <person name="Pitluck S."/>
            <person name="Brettin T."/>
            <person name="Bruce D."/>
            <person name="Han C."/>
            <person name="Tapia R."/>
            <person name="Gilna P."/>
            <person name="Schmutz J."/>
            <person name="Larimer F."/>
            <person name="Land M."/>
            <person name="Kyrpides N.C."/>
            <person name="Mavromatis K."/>
            <person name="Richardson P."/>
            <person name="Rohde M."/>
            <person name="Goker M."/>
            <person name="Klenk H.P."/>
            <person name="Zhang Y."/>
            <person name="Roberts G.P."/>
            <person name="Reslewic S."/>
            <person name="Schwartz D.C."/>
        </authorList>
    </citation>
    <scope>NUCLEOTIDE SEQUENCE [LARGE SCALE GENOMIC DNA]</scope>
    <source>
        <strain evidence="8">ATCC 11170 / ATH 1.1.1 / DSM 467 / LMG 4362 / NCIMB 8255 / S1</strain>
    </source>
</reference>
<dbReference type="InterPro" id="IPR023801">
    <property type="entry name" value="His_deacetylse_dom"/>
</dbReference>
<evidence type="ECO:0000256" key="4">
    <source>
        <dbReference type="ARBA" id="ARBA00022801"/>
    </source>
</evidence>
<dbReference type="STRING" id="269796.Rru_A1176"/>
<dbReference type="AlphaFoldDB" id="Q2RV68"/>
<comment type="similarity">
    <text evidence="2">Belongs to the histone deacetylase family.</text>
</comment>